<dbReference type="Pfam" id="PF09084">
    <property type="entry name" value="NMT1"/>
    <property type="match status" value="1"/>
</dbReference>
<organism evidence="6 7">
    <name type="scientific">Candidatus Litorirhabdus singularis</name>
    <dbReference type="NCBI Taxonomy" id="2518993"/>
    <lineage>
        <taxon>Bacteria</taxon>
        <taxon>Pseudomonadati</taxon>
        <taxon>Pseudomonadota</taxon>
        <taxon>Gammaproteobacteria</taxon>
        <taxon>Cellvibrionales</taxon>
        <taxon>Halieaceae</taxon>
        <taxon>Candidatus Litorirhabdus</taxon>
    </lineage>
</organism>
<reference evidence="6" key="1">
    <citation type="submission" date="2019-02" db="EMBL/GenBank/DDBJ databases">
        <authorList>
            <person name="Li S.-H."/>
        </authorList>
    </citation>
    <scope>NUCLEOTIDE SEQUENCE</scope>
    <source>
        <strain evidence="6">IMCC14734</strain>
    </source>
</reference>
<evidence type="ECO:0000259" key="5">
    <source>
        <dbReference type="Pfam" id="PF09084"/>
    </source>
</evidence>
<name>A0ABT3TFK0_9GAMM</name>
<feature type="domain" description="SsuA/THI5-like" evidence="5">
    <location>
        <begin position="37"/>
        <end position="244"/>
    </location>
</feature>
<dbReference type="InterPro" id="IPR015168">
    <property type="entry name" value="SsuA/THI5"/>
</dbReference>
<dbReference type="Gene3D" id="3.40.190.10">
    <property type="entry name" value="Periplasmic binding protein-like II"/>
    <property type="match status" value="2"/>
</dbReference>
<dbReference type="SUPFAM" id="SSF53850">
    <property type="entry name" value="Periplasmic binding protein-like II"/>
    <property type="match status" value="1"/>
</dbReference>
<evidence type="ECO:0000313" key="7">
    <source>
        <dbReference type="Proteomes" id="UP001143362"/>
    </source>
</evidence>
<evidence type="ECO:0000313" key="6">
    <source>
        <dbReference type="EMBL" id="MCX2980794.1"/>
    </source>
</evidence>
<keyword evidence="7" id="KW-1185">Reference proteome</keyword>
<dbReference type="PANTHER" id="PTHR30024:SF47">
    <property type="entry name" value="TAURINE-BINDING PERIPLASMIC PROTEIN"/>
    <property type="match status" value="1"/>
</dbReference>
<sequence>MNYLRSMVAILALALPWSAHSAEPVKLSLFSWPGYGFWFIAKEKGLAEGLELDISIIEDPYQSFGLMTAGELHATSSTAEYGPIAADKDVGIKLVTYTNPSYGTDKIILAPGITSAKQLKGKTVAVLEGGLTQIFMAEWLTDNGVGIDEVNFTNLIMDDAVGAMVGGTAAAAEFWEPFGSQVLEAMPGATVAADSTEEKYITTAMLGDAMYMSTAFLEQRPEDAAKLTRAYFNAVEFWKTNTAEANQIIADGLKFSVADVEQVLGSTGEILKGGIFVFDREQAAIFMGLKPGKLPLNIAADGMKAHWDVTTDWWLKFGFVDKAMPMAAGVDTTPLAAAISK</sequence>
<feature type="chain" id="PRO_5046625564" evidence="4">
    <location>
        <begin position="22"/>
        <end position="341"/>
    </location>
</feature>
<comment type="caution">
    <text evidence="6">The sequence shown here is derived from an EMBL/GenBank/DDBJ whole genome shotgun (WGS) entry which is preliminary data.</text>
</comment>
<gene>
    <name evidence="6" type="ORF">EYC98_07875</name>
</gene>
<comment type="subcellular location">
    <subcellularLocation>
        <location evidence="1">Periplasm</location>
    </subcellularLocation>
</comment>
<comment type="similarity">
    <text evidence="2">Belongs to the bacterial solute-binding protein SsuA/TauA family.</text>
</comment>
<evidence type="ECO:0000256" key="2">
    <source>
        <dbReference type="ARBA" id="ARBA00010742"/>
    </source>
</evidence>
<dbReference type="Proteomes" id="UP001143362">
    <property type="component" value="Unassembled WGS sequence"/>
</dbReference>
<proteinExistence type="inferred from homology"/>
<feature type="signal peptide" evidence="4">
    <location>
        <begin position="1"/>
        <end position="21"/>
    </location>
</feature>
<dbReference type="PANTHER" id="PTHR30024">
    <property type="entry name" value="ALIPHATIC SULFONATES-BINDING PROTEIN-RELATED"/>
    <property type="match status" value="1"/>
</dbReference>
<evidence type="ECO:0000256" key="1">
    <source>
        <dbReference type="ARBA" id="ARBA00004418"/>
    </source>
</evidence>
<dbReference type="RefSeq" id="WP_279244769.1">
    <property type="nucleotide sequence ID" value="NZ_SHNN01000001.1"/>
</dbReference>
<accession>A0ABT3TFK0</accession>
<evidence type="ECO:0000256" key="3">
    <source>
        <dbReference type="ARBA" id="ARBA00022729"/>
    </source>
</evidence>
<dbReference type="EMBL" id="SHNN01000001">
    <property type="protein sequence ID" value="MCX2980794.1"/>
    <property type="molecule type" value="Genomic_DNA"/>
</dbReference>
<keyword evidence="3 4" id="KW-0732">Signal</keyword>
<protein>
    <submittedName>
        <fullName evidence="6">ABC transporter</fullName>
    </submittedName>
</protein>
<evidence type="ECO:0000256" key="4">
    <source>
        <dbReference type="SAM" id="SignalP"/>
    </source>
</evidence>